<dbReference type="GO" id="GO:0005886">
    <property type="term" value="C:plasma membrane"/>
    <property type="evidence" value="ECO:0007669"/>
    <property type="project" value="UniProtKB-SubCell"/>
</dbReference>
<feature type="transmembrane region" description="Helical" evidence="6">
    <location>
        <begin position="203"/>
        <end position="225"/>
    </location>
</feature>
<dbReference type="Pfam" id="PF03553">
    <property type="entry name" value="Na_H_antiporter"/>
    <property type="match status" value="1"/>
</dbReference>
<evidence type="ECO:0000256" key="5">
    <source>
        <dbReference type="ARBA" id="ARBA00023136"/>
    </source>
</evidence>
<evidence type="ECO:0000256" key="4">
    <source>
        <dbReference type="ARBA" id="ARBA00022989"/>
    </source>
</evidence>
<keyword evidence="4 6" id="KW-1133">Transmembrane helix</keyword>
<evidence type="ECO:0000259" key="8">
    <source>
        <dbReference type="Pfam" id="PF13726"/>
    </source>
</evidence>
<dbReference type="Pfam" id="PF13726">
    <property type="entry name" value="Na_H_antiport_2"/>
    <property type="match status" value="1"/>
</dbReference>
<feature type="transmembrane region" description="Helical" evidence="6">
    <location>
        <begin position="106"/>
        <end position="128"/>
    </location>
</feature>
<evidence type="ECO:0000256" key="2">
    <source>
        <dbReference type="ARBA" id="ARBA00022475"/>
    </source>
</evidence>
<feature type="transmembrane region" description="Helical" evidence="6">
    <location>
        <begin position="429"/>
        <end position="450"/>
    </location>
</feature>
<comment type="caution">
    <text evidence="9">The sequence shown here is derived from an EMBL/GenBank/DDBJ whole genome shotgun (WGS) entry which is preliminary data.</text>
</comment>
<gene>
    <name evidence="9" type="ORF">Bravens_01377</name>
</gene>
<dbReference type="PANTHER" id="PTHR37821:SF1">
    <property type="entry name" value="AMINO ACID TRANSPORTER YUIF-RELATED"/>
    <property type="match status" value="1"/>
</dbReference>
<keyword evidence="3 6" id="KW-0812">Transmembrane</keyword>
<organism evidence="9 10">
    <name type="scientific">Brevibacterium ravenspurgense</name>
    <dbReference type="NCBI Taxonomy" id="479117"/>
    <lineage>
        <taxon>Bacteria</taxon>
        <taxon>Bacillati</taxon>
        <taxon>Actinomycetota</taxon>
        <taxon>Actinomycetes</taxon>
        <taxon>Micrococcales</taxon>
        <taxon>Brevibacteriaceae</taxon>
        <taxon>Brevibacterium</taxon>
    </lineage>
</organism>
<feature type="transmembrane region" description="Helical" evidence="6">
    <location>
        <begin position="485"/>
        <end position="506"/>
    </location>
</feature>
<feature type="transmembrane region" description="Helical" evidence="6">
    <location>
        <begin position="173"/>
        <end position="191"/>
    </location>
</feature>
<accession>A0A150H8J5</accession>
<dbReference type="PATRIC" id="fig|479117.4.peg.1369"/>
<evidence type="ECO:0000313" key="9">
    <source>
        <dbReference type="EMBL" id="KXZ58334.1"/>
    </source>
</evidence>
<evidence type="ECO:0000256" key="3">
    <source>
        <dbReference type="ARBA" id="ARBA00022692"/>
    </source>
</evidence>
<reference evidence="9 10" key="1">
    <citation type="submission" date="2016-01" db="EMBL/GenBank/DDBJ databases">
        <title>Use of Whole Genome Sequencing to ascertain that Brevibacterium massiliense (Roux, Raoult 2009) is a later heterotypic synonym of Brevibacterium ravenspurgense (Mages 2008).</title>
        <authorList>
            <person name="Bernier A.-M."/>
            <person name="Burdz T."/>
            <person name="Huynh C."/>
            <person name="Pachecho A.L."/>
            <person name="Wiebe D."/>
            <person name="Bonner C."/>
            <person name="Bernard K."/>
        </authorList>
    </citation>
    <scope>NUCLEOTIDE SEQUENCE [LARGE SCALE GENOMIC DNA]</scope>
    <source>
        <strain evidence="9 10">CCUG56047</strain>
    </source>
</reference>
<keyword evidence="5 6" id="KW-0472">Membrane</keyword>
<feature type="domain" description="Putative Na+/H+ antiporter N-terminal" evidence="8">
    <location>
        <begin position="57"/>
        <end position="141"/>
    </location>
</feature>
<feature type="transmembrane region" description="Helical" evidence="6">
    <location>
        <begin position="252"/>
        <end position="272"/>
    </location>
</feature>
<evidence type="ECO:0000259" key="7">
    <source>
        <dbReference type="Pfam" id="PF03553"/>
    </source>
</evidence>
<feature type="transmembrane region" description="Helical" evidence="6">
    <location>
        <begin position="305"/>
        <end position="323"/>
    </location>
</feature>
<feature type="transmembrane region" description="Helical" evidence="6">
    <location>
        <begin position="329"/>
        <end position="346"/>
    </location>
</feature>
<sequence>MHVENKPQGPAAVKRKAVSRTAARPTFFEVLPPSVLAAVGGLAAVWILGQVTGHPINAVVFAILVMVTLCLVKVPVIIALVSSAILGGLQAGLSMEETLAGFNDNLLSGAQVGLTYVMIGALAVALSRSGLLELFAQWVAKKTTAEERAVSQGAKWGLFGLFAGAAVLSQNLVPVHIAFIPILLPPLLGVLNRLRIDRRAVAVVLACSMSASYLLLPTGFGAIYLNEILLTNVNEFGAPRGLTATPDMAWRAMFWPVMGLAAGMLTAVLFSYRKPRDYPQLPQTDQLSAARGSAGSENAVSLRPFQLIMTLIAVAAALVFQIAFDSLLVGGMIGFLILTLAGVFRWREQDDVFTQGVLMMSHIAIIITVASGFAGLLNATGEIDPLIAAVGGFIGDNTALGVFLMLFVGLFITIGFGDSFASVPILAPIYIPLALEMGLDPLAAVCLLGASAGLGDAGSPASTISLGVTSGLAADGHHDHIRDTVIPTFLHCNIGMLLFAGIAVLML</sequence>
<dbReference type="RefSeq" id="WP_244878134.1">
    <property type="nucleotide sequence ID" value="NZ_LQQC01000010.1"/>
</dbReference>
<name>A0A150H8J5_9MICO</name>
<evidence type="ECO:0000313" key="10">
    <source>
        <dbReference type="Proteomes" id="UP000243589"/>
    </source>
</evidence>
<proteinExistence type="predicted"/>
<keyword evidence="2" id="KW-1003">Cell membrane</keyword>
<evidence type="ECO:0000256" key="1">
    <source>
        <dbReference type="ARBA" id="ARBA00004651"/>
    </source>
</evidence>
<feature type="transmembrane region" description="Helical" evidence="6">
    <location>
        <begin position="358"/>
        <end position="379"/>
    </location>
</feature>
<comment type="subcellular location">
    <subcellularLocation>
        <location evidence="1">Cell membrane</location>
        <topology evidence="1">Multi-pass membrane protein</topology>
    </subcellularLocation>
</comment>
<protein>
    <submittedName>
        <fullName evidence="9">Na+/H+ antiporter family protein</fullName>
    </submittedName>
</protein>
<dbReference type="InterPro" id="IPR018461">
    <property type="entry name" value="Na/H_Antiport_NhaC-like_C"/>
</dbReference>
<feature type="transmembrane region" description="Helical" evidence="6">
    <location>
        <begin position="399"/>
        <end position="417"/>
    </location>
</feature>
<dbReference type="InterPro" id="IPR032813">
    <property type="entry name" value="Na_H_antiport_N"/>
</dbReference>
<feature type="transmembrane region" description="Helical" evidence="6">
    <location>
        <begin position="60"/>
        <end position="86"/>
    </location>
</feature>
<dbReference type="AlphaFoldDB" id="A0A150H8J5"/>
<evidence type="ECO:0000256" key="6">
    <source>
        <dbReference type="SAM" id="Phobius"/>
    </source>
</evidence>
<dbReference type="PANTHER" id="PTHR37821">
    <property type="entry name" value="AMINO ACID TRANSPORTER YUIF-RELATED"/>
    <property type="match status" value="1"/>
</dbReference>
<dbReference type="InterPro" id="IPR052576">
    <property type="entry name" value="AA_Transporter-Related"/>
</dbReference>
<feature type="transmembrane region" description="Helical" evidence="6">
    <location>
        <begin position="30"/>
        <end position="48"/>
    </location>
</feature>
<feature type="domain" description="Na+/H+ antiporter NhaC-like C-terminal" evidence="7">
    <location>
        <begin position="211"/>
        <end position="499"/>
    </location>
</feature>
<keyword evidence="10" id="KW-1185">Reference proteome</keyword>
<dbReference type="EMBL" id="LQQC01000010">
    <property type="protein sequence ID" value="KXZ58334.1"/>
    <property type="molecule type" value="Genomic_DNA"/>
</dbReference>
<dbReference type="Proteomes" id="UP000243589">
    <property type="component" value="Unassembled WGS sequence"/>
</dbReference>